<dbReference type="Proteomes" id="UP000789901">
    <property type="component" value="Unassembled WGS sequence"/>
</dbReference>
<feature type="region of interest" description="Disordered" evidence="1">
    <location>
        <begin position="1"/>
        <end position="42"/>
    </location>
</feature>
<name>A0ABN7X8S8_GIGMA</name>
<organism evidence="2 3">
    <name type="scientific">Gigaspora margarita</name>
    <dbReference type="NCBI Taxonomy" id="4874"/>
    <lineage>
        <taxon>Eukaryota</taxon>
        <taxon>Fungi</taxon>
        <taxon>Fungi incertae sedis</taxon>
        <taxon>Mucoromycota</taxon>
        <taxon>Glomeromycotina</taxon>
        <taxon>Glomeromycetes</taxon>
        <taxon>Diversisporales</taxon>
        <taxon>Gigasporaceae</taxon>
        <taxon>Gigaspora</taxon>
    </lineage>
</organism>
<sequence length="79" mass="9590">TQKKNSKLVKNKNQKEEKVLKDQLANRNETPQYRKKGTRSTKHAIQELNIENRRREDLETLIINKKRKYEEQKDQINEI</sequence>
<evidence type="ECO:0000313" key="2">
    <source>
        <dbReference type="EMBL" id="CAG8850264.1"/>
    </source>
</evidence>
<evidence type="ECO:0000256" key="1">
    <source>
        <dbReference type="SAM" id="MobiDB-lite"/>
    </source>
</evidence>
<dbReference type="EMBL" id="CAJVQB010100267">
    <property type="protein sequence ID" value="CAG8850264.1"/>
    <property type="molecule type" value="Genomic_DNA"/>
</dbReference>
<proteinExistence type="predicted"/>
<keyword evidence="3" id="KW-1185">Reference proteome</keyword>
<feature type="non-terminal residue" evidence="2">
    <location>
        <position position="1"/>
    </location>
</feature>
<evidence type="ECO:0000313" key="3">
    <source>
        <dbReference type="Proteomes" id="UP000789901"/>
    </source>
</evidence>
<protein>
    <submittedName>
        <fullName evidence="2">42849_t:CDS:1</fullName>
    </submittedName>
</protein>
<feature type="compositionally biased region" description="Basic residues" evidence="1">
    <location>
        <begin position="1"/>
        <end position="12"/>
    </location>
</feature>
<comment type="caution">
    <text evidence="2">The sequence shown here is derived from an EMBL/GenBank/DDBJ whole genome shotgun (WGS) entry which is preliminary data.</text>
</comment>
<reference evidence="2 3" key="1">
    <citation type="submission" date="2021-06" db="EMBL/GenBank/DDBJ databases">
        <authorList>
            <person name="Kallberg Y."/>
            <person name="Tangrot J."/>
            <person name="Rosling A."/>
        </authorList>
    </citation>
    <scope>NUCLEOTIDE SEQUENCE [LARGE SCALE GENOMIC DNA]</scope>
    <source>
        <strain evidence="2 3">120-4 pot B 10/14</strain>
    </source>
</reference>
<gene>
    <name evidence="2" type="ORF">GMARGA_LOCUS40128</name>
</gene>
<accession>A0ABN7X8S8</accession>
<feature type="compositionally biased region" description="Basic residues" evidence="1">
    <location>
        <begin position="33"/>
        <end position="42"/>
    </location>
</feature>